<name>A0ABU4JDH0_9FLAO</name>
<reference evidence="1 2" key="1">
    <citation type="submission" date="2023-11" db="EMBL/GenBank/DDBJ databases">
        <title>First isolation, identification, and characterization of non-pathogenic Epilithonimonas ginsengisoli isolated from diseased farmed rainbow trout (Oncorhynchus mykiss) in Chile.</title>
        <authorList>
            <person name="Miranda C.D."/>
            <person name="Irgang R."/>
            <person name="Concha C."/>
            <person name="Rojas R."/>
            <person name="Avendano R."/>
        </authorList>
    </citation>
    <scope>NUCLEOTIDE SEQUENCE [LARGE SCALE GENOMIC DNA]</scope>
    <source>
        <strain evidence="1 2">FP99</strain>
    </source>
</reference>
<evidence type="ECO:0008006" key="3">
    <source>
        <dbReference type="Google" id="ProtNLM"/>
    </source>
</evidence>
<comment type="caution">
    <text evidence="1">The sequence shown here is derived from an EMBL/GenBank/DDBJ whole genome shotgun (WGS) entry which is preliminary data.</text>
</comment>
<gene>
    <name evidence="1" type="ORF">NG800_002265</name>
</gene>
<proteinExistence type="predicted"/>
<protein>
    <recommendedName>
        <fullName evidence="3">Lipoprotein</fullName>
    </recommendedName>
</protein>
<dbReference type="PROSITE" id="PS51257">
    <property type="entry name" value="PROKAR_LIPOPROTEIN"/>
    <property type="match status" value="1"/>
</dbReference>
<dbReference type="Proteomes" id="UP001204439">
    <property type="component" value="Unassembled WGS sequence"/>
</dbReference>
<dbReference type="EMBL" id="JAMXLT020000002">
    <property type="protein sequence ID" value="MDW8547717.1"/>
    <property type="molecule type" value="Genomic_DNA"/>
</dbReference>
<accession>A0ABU4JDH0</accession>
<evidence type="ECO:0000313" key="1">
    <source>
        <dbReference type="EMBL" id="MDW8547717.1"/>
    </source>
</evidence>
<evidence type="ECO:0000313" key="2">
    <source>
        <dbReference type="Proteomes" id="UP001204439"/>
    </source>
</evidence>
<keyword evidence="2" id="KW-1185">Reference proteome</keyword>
<dbReference type="RefSeq" id="WP_063968532.1">
    <property type="nucleotide sequence ID" value="NZ_JAMXLT020000002.1"/>
</dbReference>
<organism evidence="1 2">
    <name type="scientific">Epilithonimonas ginsengisoli</name>
    <dbReference type="NCBI Taxonomy" id="1245592"/>
    <lineage>
        <taxon>Bacteria</taxon>
        <taxon>Pseudomonadati</taxon>
        <taxon>Bacteroidota</taxon>
        <taxon>Flavobacteriia</taxon>
        <taxon>Flavobacteriales</taxon>
        <taxon>Weeksellaceae</taxon>
        <taxon>Chryseobacterium group</taxon>
        <taxon>Epilithonimonas</taxon>
    </lineage>
</organism>
<sequence length="194" mass="22773">MKHLITIISSALIFFGCEQNSNNHFKNESKNLQSKIIVSDLVKPNKTKINPDTLKVQEKFADKWAFNKETIFLFLSEESDNFYKYGKLKIGTIESGKFIRIPKEDSPYMGFEKMVIKFPYFTIEQSYREGEHTNYEYITFKKEAQSIYLYKYAIDYTNIHNLEEDVLGLRLDQKTIGKVKIEDVTSEFLASLRD</sequence>